<evidence type="ECO:0000313" key="2">
    <source>
        <dbReference type="EMBL" id="CAD8140110.1"/>
    </source>
</evidence>
<keyword evidence="1" id="KW-1133">Transmembrane helix</keyword>
<dbReference type="OrthoDB" id="286949at2759"/>
<proteinExistence type="predicted"/>
<evidence type="ECO:0008006" key="4">
    <source>
        <dbReference type="Google" id="ProtNLM"/>
    </source>
</evidence>
<gene>
    <name evidence="2" type="ORF">PPENT_87.1.T0080457</name>
</gene>
<comment type="caution">
    <text evidence="2">The sequence shown here is derived from an EMBL/GenBank/DDBJ whole genome shotgun (WGS) entry which is preliminary data.</text>
</comment>
<dbReference type="EMBL" id="CAJJDO010000008">
    <property type="protein sequence ID" value="CAD8140110.1"/>
    <property type="molecule type" value="Genomic_DNA"/>
</dbReference>
<protein>
    <recommendedName>
        <fullName evidence="4">Transmembrane protein</fullName>
    </recommendedName>
</protein>
<feature type="transmembrane region" description="Helical" evidence="1">
    <location>
        <begin position="6"/>
        <end position="25"/>
    </location>
</feature>
<keyword evidence="3" id="KW-1185">Reference proteome</keyword>
<keyword evidence="1" id="KW-0812">Transmembrane</keyword>
<sequence length="173" mass="20998">MNLSQCINNIYQKVIHILILILLIFQKKHKQSFEFILNYVGNIRQNQIELQITINKKINQYWDTVEFEFWLEDLKQIYISTFHSLIVENSFFQLAKLIYKDKENFDLNQMIDLIQQIEIDNFIKLTLQFQMFNIVLTYASGFDKARNKKKEISLFIMNIVLEYYKYVADNRFL</sequence>
<dbReference type="AlphaFoldDB" id="A0A8S1SJV3"/>
<name>A0A8S1SJV3_9CILI</name>
<keyword evidence="1" id="KW-0472">Membrane</keyword>
<dbReference type="Proteomes" id="UP000689195">
    <property type="component" value="Unassembled WGS sequence"/>
</dbReference>
<organism evidence="2 3">
    <name type="scientific">Paramecium pentaurelia</name>
    <dbReference type="NCBI Taxonomy" id="43138"/>
    <lineage>
        <taxon>Eukaryota</taxon>
        <taxon>Sar</taxon>
        <taxon>Alveolata</taxon>
        <taxon>Ciliophora</taxon>
        <taxon>Intramacronucleata</taxon>
        <taxon>Oligohymenophorea</taxon>
        <taxon>Peniculida</taxon>
        <taxon>Parameciidae</taxon>
        <taxon>Paramecium</taxon>
    </lineage>
</organism>
<accession>A0A8S1SJV3</accession>
<reference evidence="2" key="1">
    <citation type="submission" date="2021-01" db="EMBL/GenBank/DDBJ databases">
        <authorList>
            <consortium name="Genoscope - CEA"/>
            <person name="William W."/>
        </authorList>
    </citation>
    <scope>NUCLEOTIDE SEQUENCE</scope>
</reference>
<evidence type="ECO:0000256" key="1">
    <source>
        <dbReference type="SAM" id="Phobius"/>
    </source>
</evidence>
<evidence type="ECO:0000313" key="3">
    <source>
        <dbReference type="Proteomes" id="UP000689195"/>
    </source>
</evidence>